<name>A0A0F9VD67_9ZZZZ</name>
<evidence type="ECO:0008006" key="3">
    <source>
        <dbReference type="Google" id="ProtNLM"/>
    </source>
</evidence>
<organism evidence="2">
    <name type="scientific">marine sediment metagenome</name>
    <dbReference type="NCBI Taxonomy" id="412755"/>
    <lineage>
        <taxon>unclassified sequences</taxon>
        <taxon>metagenomes</taxon>
        <taxon>ecological metagenomes</taxon>
    </lineage>
</organism>
<sequence length="596" mass="67130">MANMSVKEAIAAYLYQKNEKYSGLRKLQDTEETYYLQTFNPFPNEDASHPYITHKVKPPRGRRIVDGPADWLSMDKVVCHIPPKAKPSGEETQKAKDQANLKETWCQALLDWQAMLQPYYLRMAALQNPLRGEVYLKVDADWNYVKNPDEYDGIPFKWSVPDSRMVYATLDMDSYSRPLLLFEEKVHTYEHVERLMKQWNKGKTSMPKGIDSHRDVFLVEWWTPTTRGYFAGQGGVTGTSWHAIPLGGEEAANNPAGVVPYIRGFSPLGIWPYDGDLTKLIFGFLRPMGDVIVQDSRDRSKIDTITNYWAAPITSWIVSDASYPLSDADLTIAPGHVYTEVKGVKELKIQPPPSIPSSLVQQIELNERLMEEFDPMLLRGKGQAGETAVGQSQRVGLGLQKWEPLKITLKHVIANALSTTLKIVENMGVPVKINEKSIAKEDIEGYYRIEVDIKPGNPEEQTRRMLMYKDLKLDYPRDRAVEDFLGEENATEFNRQLDLDRMYELMRDTPGSLVWQLVEKQVVQELGLEKEVAELEAEAKRREAVEGKATRSGGRVVGGSPTRGEAGVAGPPPIPEPQSQEDFNAAREAVASLGGG</sequence>
<dbReference type="AlphaFoldDB" id="A0A0F9VD67"/>
<evidence type="ECO:0000313" key="2">
    <source>
        <dbReference type="EMBL" id="KKN63748.1"/>
    </source>
</evidence>
<accession>A0A0F9VD67</accession>
<feature type="region of interest" description="Disordered" evidence="1">
    <location>
        <begin position="542"/>
        <end position="596"/>
    </location>
</feature>
<protein>
    <recommendedName>
        <fullName evidence="3">Portal protein</fullName>
    </recommendedName>
</protein>
<gene>
    <name evidence="2" type="ORF">LCGC14_0498520</name>
</gene>
<reference evidence="2" key="1">
    <citation type="journal article" date="2015" name="Nature">
        <title>Complex archaea that bridge the gap between prokaryotes and eukaryotes.</title>
        <authorList>
            <person name="Spang A."/>
            <person name="Saw J.H."/>
            <person name="Jorgensen S.L."/>
            <person name="Zaremba-Niedzwiedzka K."/>
            <person name="Martijn J."/>
            <person name="Lind A.E."/>
            <person name="van Eijk R."/>
            <person name="Schleper C."/>
            <person name="Guy L."/>
            <person name="Ettema T.J."/>
        </authorList>
    </citation>
    <scope>NUCLEOTIDE SEQUENCE</scope>
</reference>
<comment type="caution">
    <text evidence="2">The sequence shown here is derived from an EMBL/GenBank/DDBJ whole genome shotgun (WGS) entry which is preliminary data.</text>
</comment>
<evidence type="ECO:0000256" key="1">
    <source>
        <dbReference type="SAM" id="MobiDB-lite"/>
    </source>
</evidence>
<proteinExistence type="predicted"/>
<dbReference type="EMBL" id="LAZR01000580">
    <property type="protein sequence ID" value="KKN63748.1"/>
    <property type="molecule type" value="Genomic_DNA"/>
</dbReference>